<protein>
    <submittedName>
        <fullName evidence="3">Uncharacterized protein</fullName>
    </submittedName>
</protein>
<feature type="region of interest" description="Disordered" evidence="1">
    <location>
        <begin position="250"/>
        <end position="344"/>
    </location>
</feature>
<gene>
    <name evidence="3" type="ORF">RFI_19188</name>
</gene>
<comment type="caution">
    <text evidence="3">The sequence shown here is derived from an EMBL/GenBank/DDBJ whole genome shotgun (WGS) entry which is preliminary data.</text>
</comment>
<feature type="compositionally biased region" description="Polar residues" evidence="1">
    <location>
        <begin position="317"/>
        <end position="330"/>
    </location>
</feature>
<organism evidence="3 4">
    <name type="scientific">Reticulomyxa filosa</name>
    <dbReference type="NCBI Taxonomy" id="46433"/>
    <lineage>
        <taxon>Eukaryota</taxon>
        <taxon>Sar</taxon>
        <taxon>Rhizaria</taxon>
        <taxon>Retaria</taxon>
        <taxon>Foraminifera</taxon>
        <taxon>Monothalamids</taxon>
        <taxon>Reticulomyxidae</taxon>
        <taxon>Reticulomyxa</taxon>
    </lineage>
</organism>
<keyword evidence="4" id="KW-1185">Reference proteome</keyword>
<keyword evidence="2" id="KW-1133">Transmembrane helix</keyword>
<evidence type="ECO:0000256" key="2">
    <source>
        <dbReference type="SAM" id="Phobius"/>
    </source>
</evidence>
<evidence type="ECO:0000313" key="4">
    <source>
        <dbReference type="Proteomes" id="UP000023152"/>
    </source>
</evidence>
<keyword evidence="2" id="KW-0812">Transmembrane</keyword>
<accession>X6MX95</accession>
<evidence type="ECO:0000256" key="1">
    <source>
        <dbReference type="SAM" id="MobiDB-lite"/>
    </source>
</evidence>
<dbReference type="EMBL" id="ASPP01015508">
    <property type="protein sequence ID" value="ETO18102.1"/>
    <property type="molecule type" value="Genomic_DNA"/>
</dbReference>
<evidence type="ECO:0000313" key="3">
    <source>
        <dbReference type="EMBL" id="ETO18102.1"/>
    </source>
</evidence>
<dbReference type="AlphaFoldDB" id="X6MX95"/>
<feature type="compositionally biased region" description="Basic and acidic residues" evidence="1">
    <location>
        <begin position="264"/>
        <end position="282"/>
    </location>
</feature>
<feature type="compositionally biased region" description="Basic and acidic residues" evidence="1">
    <location>
        <begin position="331"/>
        <end position="344"/>
    </location>
</feature>
<reference evidence="3 4" key="1">
    <citation type="journal article" date="2013" name="Curr. Biol.">
        <title>The Genome of the Foraminiferan Reticulomyxa filosa.</title>
        <authorList>
            <person name="Glockner G."/>
            <person name="Hulsmann N."/>
            <person name="Schleicher M."/>
            <person name="Noegel A.A."/>
            <person name="Eichinger L."/>
            <person name="Gallinger C."/>
            <person name="Pawlowski J."/>
            <person name="Sierra R."/>
            <person name="Euteneuer U."/>
            <person name="Pillet L."/>
            <person name="Moustafa A."/>
            <person name="Platzer M."/>
            <person name="Groth M."/>
            <person name="Szafranski K."/>
            <person name="Schliwa M."/>
        </authorList>
    </citation>
    <scope>NUCLEOTIDE SEQUENCE [LARGE SCALE GENOMIC DNA]</scope>
</reference>
<dbReference type="Proteomes" id="UP000023152">
    <property type="component" value="Unassembled WGS sequence"/>
</dbReference>
<proteinExistence type="predicted"/>
<feature type="transmembrane region" description="Helical" evidence="2">
    <location>
        <begin position="486"/>
        <end position="509"/>
    </location>
</feature>
<name>X6MX95_RETFI</name>
<feature type="compositionally biased region" description="Polar residues" evidence="1">
    <location>
        <begin position="287"/>
        <end position="297"/>
    </location>
</feature>
<sequence>MSIVFLGAQHFGSRWHVQKHKTTTKQAEIPRSVGRKVEESVWSGDASKADSEFVKHRWGPPCSYRVTKSNSGNYTLEIGQTIEDISVTLAKIELFKNKQKGKSLDYLFQKLSDTIRFRKKKKCVLTQRDEALQQIDATTALKTNAEQALLEKVLIFFFLTKNFAGSAKSSFFVLILNAKKAKIRELTEQVRALETQLSAKVAFDLDEMERKGMAVDGHGNKENNNTLSLGTVMDSVDAYNNCDTHAPMKISAVPKDSSSNSQLRRNDVAQDKTVNRKDKDLGGKQTPIPSSPSSSLAKLNISAKKRSRRETLEDGRSQVTLGGNNRNLQVNKHENNFGEHSSPDYKKRKKISLSKKELCHILSDDDDICTFNTDMLLYILNGTGPVSDNNDIMKLIIQIKDNIIDNVKEEKPYPLIPTCTVQNKIDSTNDDKIEILFKENHFIDIQQLKKVLCQIRVTFSDLMMFIEEDIGRIYIAENIDWKINHVIILTLINILGSYIHIKLLLMILLNKIDVYIDKKKETKVVIENECIDLDFLKSNLINLNFNNFIYIQFTRDDTQINKLVKQVANLVDRHIVIIEHVSITLTIKKK</sequence>
<keyword evidence="2" id="KW-0472">Membrane</keyword>